<keyword evidence="10" id="KW-0547">Nucleotide-binding</keyword>
<evidence type="ECO:0000256" key="4">
    <source>
        <dbReference type="ARBA" id="ARBA00010044"/>
    </source>
</evidence>
<dbReference type="InterPro" id="IPR003593">
    <property type="entry name" value="AAA+_ATPase"/>
</dbReference>
<evidence type="ECO:0000256" key="14">
    <source>
        <dbReference type="ARBA" id="ARBA00022989"/>
    </source>
</evidence>
<evidence type="ECO:0000256" key="8">
    <source>
        <dbReference type="ARBA" id="ARBA00022692"/>
    </source>
</evidence>
<evidence type="ECO:0000256" key="3">
    <source>
        <dbReference type="ARBA" id="ARBA00004225"/>
    </source>
</evidence>
<dbReference type="SMART" id="SM00382">
    <property type="entry name" value="AAA"/>
    <property type="match status" value="1"/>
</dbReference>
<keyword evidence="15" id="KW-0482">Metalloprotease</keyword>
<evidence type="ECO:0000256" key="7">
    <source>
        <dbReference type="ARBA" id="ARBA00022670"/>
    </source>
</evidence>
<comment type="cofactor">
    <cofactor evidence="1">
        <name>Zn(2+)</name>
        <dbReference type="ChEBI" id="CHEBI:29105"/>
    </cofactor>
</comment>
<dbReference type="InterPro" id="IPR003960">
    <property type="entry name" value="ATPase_AAA_CS"/>
</dbReference>
<dbReference type="SUPFAM" id="SSF140990">
    <property type="entry name" value="FtsH protease domain-like"/>
    <property type="match status" value="1"/>
</dbReference>
<evidence type="ECO:0000256" key="17">
    <source>
        <dbReference type="ARBA" id="ARBA00023136"/>
    </source>
</evidence>
<evidence type="ECO:0000256" key="15">
    <source>
        <dbReference type="ARBA" id="ARBA00023049"/>
    </source>
</evidence>
<dbReference type="NCBIfam" id="TIGR01241">
    <property type="entry name" value="FtsH_fam"/>
    <property type="match status" value="1"/>
</dbReference>
<comment type="caution">
    <text evidence="20">The sequence shown here is derived from an EMBL/GenBank/DDBJ whole genome shotgun (WGS) entry which is preliminary data.</text>
</comment>
<dbReference type="GO" id="GO:0005745">
    <property type="term" value="C:m-AAA complex"/>
    <property type="evidence" value="ECO:0007669"/>
    <property type="project" value="TreeGrafter"/>
</dbReference>
<feature type="region of interest" description="Disordered" evidence="18">
    <location>
        <begin position="538"/>
        <end position="573"/>
    </location>
</feature>
<reference evidence="21" key="1">
    <citation type="journal article" date="2018" name="Algal Res.">
        <title>Characterization of plant carbon substrate utilization by Auxenochlorella protothecoides.</title>
        <authorList>
            <person name="Vogler B.W."/>
            <person name="Starkenburg S.R."/>
            <person name="Sudasinghe N."/>
            <person name="Schambach J.Y."/>
            <person name="Rollin J.A."/>
            <person name="Pattathil S."/>
            <person name="Barry A.N."/>
        </authorList>
    </citation>
    <scope>NUCLEOTIDE SEQUENCE [LARGE SCALE GENOMIC DNA]</scope>
    <source>
        <strain evidence="21">UTEX 25</strain>
    </source>
</reference>
<keyword evidence="11" id="KW-0378">Hydrolase</keyword>
<keyword evidence="7" id="KW-0645">Protease</keyword>
<feature type="domain" description="AAA+ ATPase" evidence="19">
    <location>
        <begin position="831"/>
        <end position="972"/>
    </location>
</feature>
<keyword evidence="12" id="KW-0862">Zinc</keyword>
<gene>
    <name evidence="20" type="ORF">APUTEX25_002246</name>
</gene>
<evidence type="ECO:0000256" key="10">
    <source>
        <dbReference type="ARBA" id="ARBA00022741"/>
    </source>
</evidence>
<accession>A0A3M7L4K0</accession>
<evidence type="ECO:0000259" key="19">
    <source>
        <dbReference type="SMART" id="SM00382"/>
    </source>
</evidence>
<keyword evidence="8" id="KW-0812">Transmembrane</keyword>
<dbReference type="GO" id="GO:0005524">
    <property type="term" value="F:ATP binding"/>
    <property type="evidence" value="ECO:0007669"/>
    <property type="project" value="UniProtKB-KW"/>
</dbReference>
<evidence type="ECO:0000256" key="9">
    <source>
        <dbReference type="ARBA" id="ARBA00022723"/>
    </source>
</evidence>
<evidence type="ECO:0000256" key="16">
    <source>
        <dbReference type="ARBA" id="ARBA00023128"/>
    </source>
</evidence>
<dbReference type="InterPro" id="IPR027417">
    <property type="entry name" value="P-loop_NTPase"/>
</dbReference>
<dbReference type="InterPro" id="IPR050928">
    <property type="entry name" value="ATP-dep_Zn_Metalloprotease"/>
</dbReference>
<dbReference type="FunFam" id="1.10.8.60:FF:000019">
    <property type="entry name" value="AFG3-like AAA ATPase 2"/>
    <property type="match status" value="1"/>
</dbReference>
<evidence type="ECO:0000256" key="13">
    <source>
        <dbReference type="ARBA" id="ARBA00022840"/>
    </source>
</evidence>
<evidence type="ECO:0000256" key="5">
    <source>
        <dbReference type="ARBA" id="ARBA00010550"/>
    </source>
</evidence>
<dbReference type="PANTHER" id="PTHR43655">
    <property type="entry name" value="ATP-DEPENDENT PROTEASE"/>
    <property type="match status" value="1"/>
</dbReference>
<keyword evidence="14" id="KW-1133">Transmembrane helix</keyword>
<feature type="region of interest" description="Disordered" evidence="18">
    <location>
        <begin position="1259"/>
        <end position="1312"/>
    </location>
</feature>
<keyword evidence="16" id="KW-0496">Mitochondrion</keyword>
<keyword evidence="6" id="KW-0813">Transport</keyword>
<dbReference type="InterPro" id="IPR003959">
    <property type="entry name" value="ATPase_AAA_core"/>
</dbReference>
<dbReference type="InterPro" id="IPR005936">
    <property type="entry name" value="FtsH"/>
</dbReference>
<evidence type="ECO:0000313" key="21">
    <source>
        <dbReference type="Proteomes" id="UP000279271"/>
    </source>
</evidence>
<protein>
    <recommendedName>
        <fullName evidence="19">AAA+ ATPase domain-containing protein</fullName>
    </recommendedName>
</protein>
<evidence type="ECO:0000256" key="18">
    <source>
        <dbReference type="SAM" id="MobiDB-lite"/>
    </source>
</evidence>
<dbReference type="Pfam" id="PF01434">
    <property type="entry name" value="Peptidase_M41"/>
    <property type="match status" value="1"/>
</dbReference>
<proteinExistence type="inferred from homology"/>
<dbReference type="Pfam" id="PF17862">
    <property type="entry name" value="AAA_lid_3"/>
    <property type="match status" value="1"/>
</dbReference>
<feature type="region of interest" description="Disordered" evidence="18">
    <location>
        <begin position="662"/>
        <end position="691"/>
    </location>
</feature>
<evidence type="ECO:0000256" key="2">
    <source>
        <dbReference type="ARBA" id="ARBA00004211"/>
    </source>
</evidence>
<dbReference type="Proteomes" id="UP000279271">
    <property type="component" value="Unassembled WGS sequence"/>
</dbReference>
<comment type="similarity">
    <text evidence="4">In the C-terminal section; belongs to the peptidase M41 family.</text>
</comment>
<dbReference type="Pfam" id="PF00004">
    <property type="entry name" value="AAA"/>
    <property type="match status" value="1"/>
</dbReference>
<dbReference type="HAMAP" id="MF_01458">
    <property type="entry name" value="FtsH"/>
    <property type="match status" value="1"/>
</dbReference>
<dbReference type="InterPro" id="IPR056173">
    <property type="entry name" value="Sec20_C"/>
</dbReference>
<dbReference type="Pfam" id="PF03908">
    <property type="entry name" value="Sec20"/>
    <property type="match status" value="1"/>
</dbReference>
<dbReference type="Gene3D" id="3.40.50.300">
    <property type="entry name" value="P-loop containing nucleotide triphosphate hydrolases"/>
    <property type="match status" value="1"/>
</dbReference>
<dbReference type="GO" id="GO:0034982">
    <property type="term" value="P:mitochondrial protein processing"/>
    <property type="evidence" value="ECO:0007669"/>
    <property type="project" value="TreeGrafter"/>
</dbReference>
<feature type="compositionally biased region" description="Low complexity" evidence="18">
    <location>
        <begin position="1259"/>
        <end position="1270"/>
    </location>
</feature>
<dbReference type="EMBL" id="QOKY01000130">
    <property type="protein sequence ID" value="RMZ57014.1"/>
    <property type="molecule type" value="Genomic_DNA"/>
</dbReference>
<feature type="compositionally biased region" description="Pro residues" evidence="18">
    <location>
        <begin position="1276"/>
        <end position="1288"/>
    </location>
</feature>
<dbReference type="PROSITE" id="PS00674">
    <property type="entry name" value="AAA"/>
    <property type="match status" value="1"/>
</dbReference>
<name>A0A3M7L4K0_AUXPR</name>
<dbReference type="GO" id="GO:0046872">
    <property type="term" value="F:metal ion binding"/>
    <property type="evidence" value="ECO:0007669"/>
    <property type="project" value="UniProtKB-KW"/>
</dbReference>
<dbReference type="Gene3D" id="3.40.1690.20">
    <property type="match status" value="1"/>
</dbReference>
<keyword evidence="17" id="KW-0472">Membrane</keyword>
<dbReference type="InterPro" id="IPR000642">
    <property type="entry name" value="Peptidase_M41"/>
</dbReference>
<keyword evidence="9" id="KW-0479">Metal-binding</keyword>
<sequence>MRCPDPAPGAQVMHVITGAASLSMRPHAQRAALRKYRNRWRHIVALMGASKLQLDRLPPPENIYMRQSFQRKAASGEDPWGFYYQVAERNLVWSEDLTARLLKAAVAAGLGLEEEEVEQRLGRLTCYLPDLVHKLPRMRAPLVQALVERVDEIPGRVLELRQVLPRANLGRMLADHPGVVLSWSARGLQDAVLRLEALLPGIDVERVIAEFPVYLDVEGVQDAIREAERLLPGYDVRAAMARDPEVIHSFQKMSAMIPYDAVMSQSRQAMRDLELVSEEGSGEAEAQSNAGLITRHKATHEALQNALTAAAQRRRAALAASGASQRRELLGAASAQGLSAAAAAQRAAAASSRLATSQNVTQGLKRARQVLAEELQHTSATLAALDSSHGQLRGARDEYVGQAPLLKRSRRLLRTINWQSNLDNILLWTGVIIFGAVALYIVQKRVSYFVPGSLKPGNVLALLRHRAGASHAGSVIATLAGEAVASGPTTTSSQAAQTAVRCFRSLVQHSQQQAGAPVMSARQFNRQLQKVERQLGRRLFSTDPPPPKGWSKFYPKRKGAPGKGASGKEVPPGKKETVDFLEALRANAGPLLIMVLVSLFLLPSPSTQTSREVSFQWFRAHALPTGAVQRVEVVNRNKVRVYMSAAPGDGLGITGDAQATMETGDGAGVGSGGGAADPIPAPPSLSPPSGKRGGQTVLWFNIGSVDAFERALEAAQDALGVPADRRVDVTYVDEVMWSSELWKLMPTILLIAGYVWFTRRQLGQMLGGQGGAGGARGIFNVGKAKLGAMDPAAAKVSFKDVAGCDEAKLEIMEFVNFLKKPGKYKELGAKIPRGALLVGPPGGVAETLLAKATAGEAGVPFLSISGSDFMEMFVGVGPARVRDLFAQARAQAPSIIFIDEIDAIGRARGRGGFAGGNDERENTLNQLLVEMDGFSTTANVVVLAGTNRPDILDRALMRPGRFDRQISLDRPDIAGREQIFRVHLARITLDKEVGFYSERLAALTPGFAGADIANVVNEAALVAARRDLRAVGMPEFEAAVDRVIGGLEKKNKVISGEERRTVAYHEAGHAVVGWFLRHAEPLLKVSIVPRGSAALGFAQYLPNENLLATGEQMADMMAMALGGRAAEQVMLGRISTGAQNDLERVTKMAYAQVAVYGMNDAVGLVSFPQEEGAFNKPYSDDTARLIDGEVRALVAGAYRRTLALLEEKRGAVEAMAQALLEREVLGTEELEALLGERPYRSAELRNIDKFRDGFAREAPAGEAPAGAAPEPEVEPLEPPTPPPPPPSDGPGGGLRPALAAEGGAAGPKIVAT</sequence>
<dbReference type="GO" id="GO:0004222">
    <property type="term" value="F:metalloendopeptidase activity"/>
    <property type="evidence" value="ECO:0007669"/>
    <property type="project" value="InterPro"/>
</dbReference>
<dbReference type="GO" id="GO:0009535">
    <property type="term" value="C:chloroplast thylakoid membrane"/>
    <property type="evidence" value="ECO:0007669"/>
    <property type="project" value="TreeGrafter"/>
</dbReference>
<keyword evidence="13" id="KW-0067">ATP-binding</keyword>
<dbReference type="GO" id="GO:0004176">
    <property type="term" value="F:ATP-dependent peptidase activity"/>
    <property type="evidence" value="ECO:0007669"/>
    <property type="project" value="InterPro"/>
</dbReference>
<comment type="similarity">
    <text evidence="5">In the N-terminal section; belongs to the AAA ATPase family.</text>
</comment>
<dbReference type="InterPro" id="IPR037219">
    <property type="entry name" value="Peptidase_M41-like"/>
</dbReference>
<dbReference type="SUPFAM" id="SSF52540">
    <property type="entry name" value="P-loop containing nucleoside triphosphate hydrolases"/>
    <property type="match status" value="1"/>
</dbReference>
<evidence type="ECO:0000256" key="12">
    <source>
        <dbReference type="ARBA" id="ARBA00022833"/>
    </source>
</evidence>
<evidence type="ECO:0000256" key="11">
    <source>
        <dbReference type="ARBA" id="ARBA00022801"/>
    </source>
</evidence>
<dbReference type="InterPro" id="IPR041569">
    <property type="entry name" value="AAA_lid_3"/>
</dbReference>
<evidence type="ECO:0000256" key="1">
    <source>
        <dbReference type="ARBA" id="ARBA00001947"/>
    </source>
</evidence>
<dbReference type="Gene3D" id="1.10.8.60">
    <property type="match status" value="1"/>
</dbReference>
<organism evidence="20 21">
    <name type="scientific">Auxenochlorella protothecoides</name>
    <name type="common">Green microalga</name>
    <name type="synonym">Chlorella protothecoides</name>
    <dbReference type="NCBI Taxonomy" id="3075"/>
    <lineage>
        <taxon>Eukaryota</taxon>
        <taxon>Viridiplantae</taxon>
        <taxon>Chlorophyta</taxon>
        <taxon>core chlorophytes</taxon>
        <taxon>Trebouxiophyceae</taxon>
        <taxon>Chlorellales</taxon>
        <taxon>Chlorellaceae</taxon>
        <taxon>Auxenochlorella</taxon>
    </lineage>
</organism>
<dbReference type="CDD" id="cd19501">
    <property type="entry name" value="RecA-like_FtsH"/>
    <property type="match status" value="1"/>
</dbReference>
<feature type="compositionally biased region" description="Gly residues" evidence="18">
    <location>
        <begin position="665"/>
        <end position="675"/>
    </location>
</feature>
<dbReference type="FunFam" id="3.40.50.300:FF:000001">
    <property type="entry name" value="ATP-dependent zinc metalloprotease FtsH"/>
    <property type="match status" value="1"/>
</dbReference>
<evidence type="ECO:0000313" key="20">
    <source>
        <dbReference type="EMBL" id="RMZ57014.1"/>
    </source>
</evidence>
<dbReference type="GO" id="GO:0016887">
    <property type="term" value="F:ATP hydrolysis activity"/>
    <property type="evidence" value="ECO:0007669"/>
    <property type="project" value="InterPro"/>
</dbReference>
<evidence type="ECO:0000256" key="6">
    <source>
        <dbReference type="ARBA" id="ARBA00022448"/>
    </source>
</evidence>
<dbReference type="FunFam" id="1.20.58.760:FF:000003">
    <property type="entry name" value="AFG3-like AAA ATPase 2"/>
    <property type="match status" value="1"/>
</dbReference>
<comment type="subcellular location">
    <subcellularLocation>
        <location evidence="2">Membrane</location>
        <topology evidence="2">Single-pass type IV membrane protein</topology>
    </subcellularLocation>
    <subcellularLocation>
        <location evidence="3">Mitochondrion membrane</location>
        <topology evidence="3">Multi-pass membrane protein</topology>
    </subcellularLocation>
</comment>
<dbReference type="PANTHER" id="PTHR43655:SF2">
    <property type="entry name" value="AFG3 LIKE MATRIX AAA PEPTIDASE SUBUNIT 2, ISOFORM A"/>
    <property type="match status" value="1"/>
</dbReference>
<dbReference type="Gene3D" id="1.20.58.760">
    <property type="entry name" value="Peptidase M41"/>
    <property type="match status" value="1"/>
</dbReference>